<accession>R4YMN6</accession>
<dbReference type="InterPro" id="IPR031811">
    <property type="entry name" value="ALGX/ALGJ_SGNH-like"/>
</dbReference>
<keyword evidence="4" id="KW-0732">Signal</keyword>
<evidence type="ECO:0000256" key="2">
    <source>
        <dbReference type="ARBA" id="ARBA00005182"/>
    </source>
</evidence>
<comment type="subcellular location">
    <subcellularLocation>
        <location evidence="1">Periplasm</location>
    </subcellularLocation>
</comment>
<dbReference type="GO" id="GO:0042597">
    <property type="term" value="C:periplasmic space"/>
    <property type="evidence" value="ECO:0007669"/>
    <property type="project" value="UniProtKB-SubCell"/>
</dbReference>
<evidence type="ECO:0000313" key="8">
    <source>
        <dbReference type="EMBL" id="CCK76142.1"/>
    </source>
</evidence>
<dbReference type="GO" id="GO:0042121">
    <property type="term" value="P:alginic acid biosynthetic process"/>
    <property type="evidence" value="ECO:0007669"/>
    <property type="project" value="UniProtKB-UniPathway"/>
</dbReference>
<comment type="pathway">
    <text evidence="2">Glycan biosynthesis; alginate biosynthesis.</text>
</comment>
<keyword evidence="9" id="KW-1185">Reference proteome</keyword>
<reference evidence="8 9" key="1">
    <citation type="journal article" date="2013" name="Nat. Commun.">
        <title>Genome sequence and functional genomic analysis of the oil-degrading bacterium Oleispira antarctica.</title>
        <authorList>
            <person name="Kube M."/>
            <person name="Chernikova T.N."/>
            <person name="Al-Ramahi Y."/>
            <person name="Beloqui A."/>
            <person name="Lopez-Cortez N."/>
            <person name="Guazzaroni M.E."/>
            <person name="Heipieper H.J."/>
            <person name="Klages S."/>
            <person name="Kotsyurbenko O.R."/>
            <person name="Langer I."/>
            <person name="Nechitaylo T.Y."/>
            <person name="Lunsdorf H."/>
            <person name="Fernandez M."/>
            <person name="Juarez S."/>
            <person name="Ciordia S."/>
            <person name="Singer A."/>
            <person name="Kagan O."/>
            <person name="Egorova O."/>
            <person name="Petit P.A."/>
            <person name="Stogios P."/>
            <person name="Kim Y."/>
            <person name="Tchigvintsev A."/>
            <person name="Flick R."/>
            <person name="Denaro R."/>
            <person name="Genovese M."/>
            <person name="Albar J.P."/>
            <person name="Reva O.N."/>
            <person name="Martinez-Gomariz M."/>
            <person name="Tran H."/>
            <person name="Ferrer M."/>
            <person name="Savchenko A."/>
            <person name="Yakunin A.F."/>
            <person name="Yakimov M.M."/>
            <person name="Golyshina O.V."/>
            <person name="Reinhardt R."/>
            <person name="Golyshin P.N."/>
        </authorList>
    </citation>
    <scope>NUCLEOTIDE SEQUENCE [LARGE SCALE GENOMIC DNA]</scope>
</reference>
<evidence type="ECO:0000256" key="1">
    <source>
        <dbReference type="ARBA" id="ARBA00004418"/>
    </source>
</evidence>
<evidence type="ECO:0000256" key="4">
    <source>
        <dbReference type="ARBA" id="ARBA00022729"/>
    </source>
</evidence>
<dbReference type="AlphaFoldDB" id="R4YMN6"/>
<evidence type="ECO:0000313" key="9">
    <source>
        <dbReference type="Proteomes" id="UP000032749"/>
    </source>
</evidence>
<keyword evidence="6" id="KW-0016">Alginate biosynthesis</keyword>
<dbReference type="Proteomes" id="UP000032749">
    <property type="component" value="Chromosome"/>
</dbReference>
<evidence type="ECO:0000259" key="7">
    <source>
        <dbReference type="Pfam" id="PF16822"/>
    </source>
</evidence>
<evidence type="ECO:0000256" key="5">
    <source>
        <dbReference type="ARBA" id="ARBA00022764"/>
    </source>
</evidence>
<dbReference type="Pfam" id="PF16822">
    <property type="entry name" value="ALGX"/>
    <property type="match status" value="1"/>
</dbReference>
<feature type="domain" description="AlgX/AlgJ SGNH hydrolase-like" evidence="7">
    <location>
        <begin position="5"/>
        <end position="142"/>
    </location>
</feature>
<gene>
    <name evidence="8" type="ORF">OLEAN_C19660</name>
</gene>
<proteinExistence type="predicted"/>
<dbReference type="UniPathway" id="UPA00286"/>
<evidence type="ECO:0000256" key="3">
    <source>
        <dbReference type="ARBA" id="ARBA00022679"/>
    </source>
</evidence>
<keyword evidence="5" id="KW-0574">Periplasm</keyword>
<dbReference type="GO" id="GO:0016740">
    <property type="term" value="F:transferase activity"/>
    <property type="evidence" value="ECO:0007669"/>
    <property type="project" value="UniProtKB-KW"/>
</dbReference>
<protein>
    <recommendedName>
        <fullName evidence="7">AlgX/AlgJ SGNH hydrolase-like domain-containing protein</fullName>
    </recommendedName>
</protein>
<sequence length="310" mass="35164">MDDVYVAPNGWLFLIGGANKVIDIYSGKKDKTWVSGWANLIDQRLSRFLAQGIKYCHIAAPEKLSIYSRYLEKDFAKIINLDNSPALLLERGIISDKCLSAYINPSAYLQKQSETYQVYHKTDTHWSFLGAYSAYQLLMNRLGFEVDSGILDNRTLGGECVMDLGGKMVPAITENVFFYTPRPQVRRVFRNKLVEYKENMGLEDEGGLHVGSSVSFVNDKALHDYRVLIFGDSFSECRPQLLTGLIAETFTNVKFVWGLSVDQNIVSEFKPDIIITEAAERFMPFYTPKDDLCNAELVDLAILKHKSNNH</sequence>
<organism evidence="8 9">
    <name type="scientific">Oleispira antarctica RB-8</name>
    <dbReference type="NCBI Taxonomy" id="698738"/>
    <lineage>
        <taxon>Bacteria</taxon>
        <taxon>Pseudomonadati</taxon>
        <taxon>Pseudomonadota</taxon>
        <taxon>Gammaproteobacteria</taxon>
        <taxon>Oceanospirillales</taxon>
        <taxon>Oceanospirillaceae</taxon>
        <taxon>Oleispira</taxon>
    </lineage>
</organism>
<keyword evidence="3" id="KW-0808">Transferase</keyword>
<dbReference type="EMBL" id="FO203512">
    <property type="protein sequence ID" value="CCK76142.1"/>
    <property type="molecule type" value="Genomic_DNA"/>
</dbReference>
<dbReference type="KEGG" id="oai:OLEAN_C19660"/>
<dbReference type="STRING" id="698738.OLEAN_C19660"/>
<dbReference type="HOGENOM" id="CLU_075744_0_0_6"/>
<name>R4YMN6_OLEAN</name>
<evidence type="ECO:0000256" key="6">
    <source>
        <dbReference type="ARBA" id="ARBA00022841"/>
    </source>
</evidence>